<keyword evidence="3" id="KW-1185">Reference proteome</keyword>
<dbReference type="GO" id="GO:0045271">
    <property type="term" value="C:respiratory chain complex I"/>
    <property type="evidence" value="ECO:0007669"/>
    <property type="project" value="InterPro"/>
</dbReference>
<protein>
    <submittedName>
        <fullName evidence="2">NADH:ubiquinone oxidoreductase subunit NDUFA12</fullName>
    </submittedName>
</protein>
<dbReference type="RefSeq" id="WP_104828906.1">
    <property type="nucleotide sequence ID" value="NZ_PJCH01000003.1"/>
</dbReference>
<proteinExistence type="predicted"/>
<evidence type="ECO:0000313" key="2">
    <source>
        <dbReference type="EMBL" id="PQA89269.1"/>
    </source>
</evidence>
<sequence length="136" mass="15549">MFSQLFTWWNSTTFGTSFTLWRRGARLVGTDEQGNRYYEERDGSLPGSDGKRRRRWVVYHGVAEASRVPSDWHGWLHHTFEEAPTVAPLTRRAFEQDHLPNMTGTPLAYHPKGSLSRPGGPADVNDDYEAWTPDNA</sequence>
<gene>
    <name evidence="2" type="ORF">CW354_03510</name>
</gene>
<name>A0A2S7KA01_9PROT</name>
<comment type="caution">
    <text evidence="2">The sequence shown here is derived from an EMBL/GenBank/DDBJ whole genome shotgun (WGS) entry which is preliminary data.</text>
</comment>
<evidence type="ECO:0000256" key="1">
    <source>
        <dbReference type="SAM" id="MobiDB-lite"/>
    </source>
</evidence>
<dbReference type="AlphaFoldDB" id="A0A2S7KA01"/>
<evidence type="ECO:0000313" key="3">
    <source>
        <dbReference type="Proteomes" id="UP000239504"/>
    </source>
</evidence>
<dbReference type="EMBL" id="PJCH01000003">
    <property type="protein sequence ID" value="PQA89269.1"/>
    <property type="molecule type" value="Genomic_DNA"/>
</dbReference>
<dbReference type="PANTHER" id="PTHR12910">
    <property type="entry name" value="NADH-UBIQUINONE OXIDOREDUCTASE SUBUNIT B17.2"/>
    <property type="match status" value="1"/>
</dbReference>
<dbReference type="OrthoDB" id="9795340at2"/>
<dbReference type="Proteomes" id="UP000239504">
    <property type="component" value="Unassembled WGS sequence"/>
</dbReference>
<keyword evidence="2" id="KW-0830">Ubiquinone</keyword>
<accession>A0A2S7KA01</accession>
<feature type="region of interest" description="Disordered" evidence="1">
    <location>
        <begin position="95"/>
        <end position="136"/>
    </location>
</feature>
<dbReference type="PANTHER" id="PTHR12910:SF2">
    <property type="entry name" value="NADH DEHYDROGENASE [UBIQUINONE] 1 ALPHA SUBCOMPLEX SUBUNIT 12"/>
    <property type="match status" value="1"/>
</dbReference>
<reference evidence="2 3" key="1">
    <citation type="submission" date="2017-12" db="EMBL/GenBank/DDBJ databases">
        <authorList>
            <person name="Hurst M.R.H."/>
        </authorList>
    </citation>
    <scope>NUCLEOTIDE SEQUENCE [LARGE SCALE GENOMIC DNA]</scope>
    <source>
        <strain evidence="2 3">SY-3-19</strain>
    </source>
</reference>
<organism evidence="2 3">
    <name type="scientific">Hyphococcus luteus</name>
    <dbReference type="NCBI Taxonomy" id="2058213"/>
    <lineage>
        <taxon>Bacteria</taxon>
        <taxon>Pseudomonadati</taxon>
        <taxon>Pseudomonadota</taxon>
        <taxon>Alphaproteobacteria</taxon>
        <taxon>Parvularculales</taxon>
        <taxon>Parvularculaceae</taxon>
        <taxon>Hyphococcus</taxon>
    </lineage>
</organism>
<dbReference type="InterPro" id="IPR007763">
    <property type="entry name" value="NDUFA12"/>
</dbReference>
<dbReference type="NCBIfam" id="NF006040">
    <property type="entry name" value="PRK08183.1"/>
    <property type="match status" value="1"/>
</dbReference>
<dbReference type="GO" id="GO:0006979">
    <property type="term" value="P:response to oxidative stress"/>
    <property type="evidence" value="ECO:0007669"/>
    <property type="project" value="TreeGrafter"/>
</dbReference>
<dbReference type="Pfam" id="PF05071">
    <property type="entry name" value="NDUFA12"/>
    <property type="match status" value="1"/>
</dbReference>